<dbReference type="EMBL" id="JALPRX010000050">
    <property type="protein sequence ID" value="MCK8785105.1"/>
    <property type="molecule type" value="Genomic_DNA"/>
</dbReference>
<comment type="caution">
    <text evidence="2">The sequence shown here is derived from an EMBL/GenBank/DDBJ whole genome shotgun (WGS) entry which is preliminary data.</text>
</comment>
<protein>
    <submittedName>
        <fullName evidence="2">Uncharacterized protein</fullName>
    </submittedName>
</protein>
<dbReference type="RefSeq" id="WP_248667228.1">
    <property type="nucleotide sequence ID" value="NZ_JALPRX010000050.1"/>
</dbReference>
<organism evidence="2 3">
    <name type="scientific">Roseomonas acroporae</name>
    <dbReference type="NCBI Taxonomy" id="2937791"/>
    <lineage>
        <taxon>Bacteria</taxon>
        <taxon>Pseudomonadati</taxon>
        <taxon>Pseudomonadota</taxon>
        <taxon>Alphaproteobacteria</taxon>
        <taxon>Acetobacterales</taxon>
        <taxon>Roseomonadaceae</taxon>
        <taxon>Roseomonas</taxon>
    </lineage>
</organism>
<feature type="compositionally biased region" description="Basic and acidic residues" evidence="1">
    <location>
        <begin position="76"/>
        <end position="87"/>
    </location>
</feature>
<proteinExistence type="predicted"/>
<dbReference type="AlphaFoldDB" id="A0A9X1YA01"/>
<dbReference type="Proteomes" id="UP001139516">
    <property type="component" value="Unassembled WGS sequence"/>
</dbReference>
<keyword evidence="3" id="KW-1185">Reference proteome</keyword>
<feature type="region of interest" description="Disordered" evidence="1">
    <location>
        <begin position="66"/>
        <end position="87"/>
    </location>
</feature>
<sequence length="87" mass="9263">MTFKPYEDEQSALTIGGLSLENHADRVSVFGSLDLTRDKAGLQAARDLARALEAVVKALEAARDLPETVPAPPAEAAKEDRTANPFG</sequence>
<evidence type="ECO:0000313" key="3">
    <source>
        <dbReference type="Proteomes" id="UP001139516"/>
    </source>
</evidence>
<reference evidence="2" key="1">
    <citation type="submission" date="2022-04" db="EMBL/GenBank/DDBJ databases">
        <title>Roseomonas acroporae sp. nov., isolated from coral Acropora digitifera.</title>
        <authorList>
            <person name="Sun H."/>
        </authorList>
    </citation>
    <scope>NUCLEOTIDE SEQUENCE</scope>
    <source>
        <strain evidence="2">NAR14</strain>
    </source>
</reference>
<evidence type="ECO:0000256" key="1">
    <source>
        <dbReference type="SAM" id="MobiDB-lite"/>
    </source>
</evidence>
<name>A0A9X1YA01_9PROT</name>
<evidence type="ECO:0000313" key="2">
    <source>
        <dbReference type="EMBL" id="MCK8785105.1"/>
    </source>
</evidence>
<accession>A0A9X1YA01</accession>
<gene>
    <name evidence="2" type="ORF">M0638_11990</name>
</gene>